<name>A0ABD3RB01_9STRA</name>
<feature type="compositionally biased region" description="Polar residues" evidence="1">
    <location>
        <begin position="49"/>
        <end position="58"/>
    </location>
</feature>
<feature type="transmembrane region" description="Helical" evidence="2">
    <location>
        <begin position="307"/>
        <end position="326"/>
    </location>
</feature>
<gene>
    <name evidence="4" type="ORF">ACHAXA_003065</name>
</gene>
<feature type="transmembrane region" description="Helical" evidence="2">
    <location>
        <begin position="456"/>
        <end position="478"/>
    </location>
</feature>
<feature type="signal peptide" evidence="3">
    <location>
        <begin position="1"/>
        <end position="23"/>
    </location>
</feature>
<evidence type="ECO:0008006" key="6">
    <source>
        <dbReference type="Google" id="ProtNLM"/>
    </source>
</evidence>
<proteinExistence type="predicted"/>
<feature type="chain" id="PRO_5044861101" description="Peptidase S54 rhomboid domain-containing protein" evidence="3">
    <location>
        <begin position="24"/>
        <end position="483"/>
    </location>
</feature>
<dbReference type="AlphaFoldDB" id="A0ABD3RB01"/>
<comment type="caution">
    <text evidence="4">The sequence shown here is derived from an EMBL/GenBank/DDBJ whole genome shotgun (WGS) entry which is preliminary data.</text>
</comment>
<keyword evidence="2" id="KW-0812">Transmembrane</keyword>
<evidence type="ECO:0000256" key="1">
    <source>
        <dbReference type="SAM" id="MobiDB-lite"/>
    </source>
</evidence>
<dbReference type="EMBL" id="JALLPB020000353">
    <property type="protein sequence ID" value="KAL3810092.1"/>
    <property type="molecule type" value="Genomic_DNA"/>
</dbReference>
<keyword evidence="5" id="KW-1185">Reference proteome</keyword>
<evidence type="ECO:0000256" key="2">
    <source>
        <dbReference type="SAM" id="Phobius"/>
    </source>
</evidence>
<organism evidence="4 5">
    <name type="scientific">Cyclostephanos tholiformis</name>
    <dbReference type="NCBI Taxonomy" id="382380"/>
    <lineage>
        <taxon>Eukaryota</taxon>
        <taxon>Sar</taxon>
        <taxon>Stramenopiles</taxon>
        <taxon>Ochrophyta</taxon>
        <taxon>Bacillariophyta</taxon>
        <taxon>Coscinodiscophyceae</taxon>
        <taxon>Thalassiosirophycidae</taxon>
        <taxon>Stephanodiscales</taxon>
        <taxon>Stephanodiscaceae</taxon>
        <taxon>Cyclostephanos</taxon>
    </lineage>
</organism>
<accession>A0ABD3RB01</accession>
<evidence type="ECO:0000256" key="3">
    <source>
        <dbReference type="SAM" id="SignalP"/>
    </source>
</evidence>
<sequence length="483" mass="50363">MTGPRRILLLLIAVATGIGIAESFSRSGIVITRPTSRTSPPPRRRTTPCVATTNSRPSRINALRLRVVPSRPTGSNWEDDTKSSRTNPDVTDFVPPWRDHQQPRATTTSSSSSSGSRATPGREIPLSKFAGANDDVIPSADGGSSSSSGGTDTNPLLRDIRWPLTRDPASVGPEYPLSYARALITILSTVATWHLHVHNGHSPVLASSSMALLVSTCLDRRLGQAAMCGSFAGMSGSHLVPNYAVAVALGTVTSIAYEALIRAREVCLGIGGRLGATAFLATYAVSKYRGIGGVVTRRAGRRGLRRVAGGGAGAMGAMGSGGGPFGIFGDPILASMVIYHVLGAVVTIFLREAGDDAAAADPVRASSVVGLLGSLFLKSDPTAMLALYGGSFVGMSLPSRLMHGNIASARKDATSVIRPQTPLSLFGSFAGAGAMAGLFHALTIRHGYWNGGWGGKAGLCAFAGCWAYRGFGNAVDFLRNKRK</sequence>
<keyword evidence="2" id="KW-1133">Transmembrane helix</keyword>
<keyword evidence="2" id="KW-0472">Membrane</keyword>
<reference evidence="4 5" key="1">
    <citation type="submission" date="2024-10" db="EMBL/GenBank/DDBJ databases">
        <title>Updated reference genomes for cyclostephanoid diatoms.</title>
        <authorList>
            <person name="Roberts W.R."/>
            <person name="Alverson A.J."/>
        </authorList>
    </citation>
    <scope>NUCLEOTIDE SEQUENCE [LARGE SCALE GENOMIC DNA]</scope>
    <source>
        <strain evidence="4 5">AJA228-03</strain>
    </source>
</reference>
<protein>
    <recommendedName>
        <fullName evidence="6">Peptidase S54 rhomboid domain-containing protein</fullName>
    </recommendedName>
</protein>
<feature type="compositionally biased region" description="Low complexity" evidence="1">
    <location>
        <begin position="103"/>
        <end position="121"/>
    </location>
</feature>
<keyword evidence="3" id="KW-0732">Signal</keyword>
<dbReference type="Proteomes" id="UP001530377">
    <property type="component" value="Unassembled WGS sequence"/>
</dbReference>
<feature type="region of interest" description="Disordered" evidence="1">
    <location>
        <begin position="32"/>
        <end position="158"/>
    </location>
</feature>
<feature type="transmembrane region" description="Helical" evidence="2">
    <location>
        <begin position="423"/>
        <end position="444"/>
    </location>
</feature>
<evidence type="ECO:0000313" key="5">
    <source>
        <dbReference type="Proteomes" id="UP001530377"/>
    </source>
</evidence>
<evidence type="ECO:0000313" key="4">
    <source>
        <dbReference type="EMBL" id="KAL3810092.1"/>
    </source>
</evidence>
<feature type="transmembrane region" description="Helical" evidence="2">
    <location>
        <begin position="383"/>
        <end position="402"/>
    </location>
</feature>